<comment type="caution">
    <text evidence="2">The sequence shown here is derived from an EMBL/GenBank/DDBJ whole genome shotgun (WGS) entry which is preliminary data.</text>
</comment>
<dbReference type="AlphaFoldDB" id="A0A834A7E1"/>
<dbReference type="Proteomes" id="UP000664940">
    <property type="component" value="Unassembled WGS sequence"/>
</dbReference>
<evidence type="ECO:0000313" key="3">
    <source>
        <dbReference type="Proteomes" id="UP000664940"/>
    </source>
</evidence>
<sequence length="209" mass="22089">MVICILSSKFRPKSTSSMSFLITSVLNCASDRLANSWSLKRMSPGGLICSVENIFFFPPSLLFFFSGLVALVTVGGGALGAHRGWAPQSLDCDVICGGGAGAGAGPEKTMAVVPFPWTQTLVWASGPRALPWSTIAAPLGLPAAACVLRDHRCLLAPPDGFCANFALNLPPTSARRQPEPAPRPPGSSSPTSPNERVYFNFLAARLPFR</sequence>
<dbReference type="EMBL" id="JABVXQ010000006">
    <property type="protein sequence ID" value="KAF6104225.1"/>
    <property type="molecule type" value="Genomic_DNA"/>
</dbReference>
<protein>
    <submittedName>
        <fullName evidence="2">Uncharacterized protein</fullName>
    </submittedName>
</protein>
<evidence type="ECO:0000313" key="2">
    <source>
        <dbReference type="EMBL" id="KAF6104225.1"/>
    </source>
</evidence>
<organism evidence="2 3">
    <name type="scientific">Phyllostomus discolor</name>
    <name type="common">pale spear-nosed bat</name>
    <dbReference type="NCBI Taxonomy" id="89673"/>
    <lineage>
        <taxon>Eukaryota</taxon>
        <taxon>Metazoa</taxon>
        <taxon>Chordata</taxon>
        <taxon>Craniata</taxon>
        <taxon>Vertebrata</taxon>
        <taxon>Euteleostomi</taxon>
        <taxon>Mammalia</taxon>
        <taxon>Eutheria</taxon>
        <taxon>Laurasiatheria</taxon>
        <taxon>Chiroptera</taxon>
        <taxon>Yangochiroptera</taxon>
        <taxon>Phyllostomidae</taxon>
        <taxon>Phyllostominae</taxon>
        <taxon>Phyllostomus</taxon>
    </lineage>
</organism>
<feature type="region of interest" description="Disordered" evidence="1">
    <location>
        <begin position="173"/>
        <end position="194"/>
    </location>
</feature>
<reference evidence="2 3" key="1">
    <citation type="journal article" date="2020" name="Nature">
        <title>Six reference-quality genomes reveal evolution of bat adaptations.</title>
        <authorList>
            <person name="Jebb D."/>
            <person name="Huang Z."/>
            <person name="Pippel M."/>
            <person name="Hughes G.M."/>
            <person name="Lavrichenko K."/>
            <person name="Devanna P."/>
            <person name="Winkler S."/>
            <person name="Jermiin L.S."/>
            <person name="Skirmuntt E.C."/>
            <person name="Katzourakis A."/>
            <person name="Burkitt-Gray L."/>
            <person name="Ray D.A."/>
            <person name="Sullivan K.A.M."/>
            <person name="Roscito J.G."/>
            <person name="Kirilenko B.M."/>
            <person name="Davalos L.M."/>
            <person name="Corthals A.P."/>
            <person name="Power M.L."/>
            <person name="Jones G."/>
            <person name="Ransome R.D."/>
            <person name="Dechmann D.K.N."/>
            <person name="Locatelli A.G."/>
            <person name="Puechmaille S.J."/>
            <person name="Fedrigo O."/>
            <person name="Jarvis E.D."/>
            <person name="Hiller M."/>
            <person name="Vernes S.C."/>
            <person name="Myers E.W."/>
            <person name="Teeling E.C."/>
        </authorList>
    </citation>
    <scope>NUCLEOTIDE SEQUENCE [LARGE SCALE GENOMIC DNA]</scope>
    <source>
        <strain evidence="2">Bat1K_MPI-CBG_1</strain>
    </source>
</reference>
<evidence type="ECO:0000256" key="1">
    <source>
        <dbReference type="SAM" id="MobiDB-lite"/>
    </source>
</evidence>
<gene>
    <name evidence="2" type="ORF">HJG60_011232</name>
</gene>
<name>A0A834A7E1_9CHIR</name>
<proteinExistence type="predicted"/>
<accession>A0A834A7E1</accession>